<keyword evidence="2" id="KW-1185">Reference proteome</keyword>
<evidence type="ECO:0000313" key="1">
    <source>
        <dbReference type="EMBL" id="MFD0963028.1"/>
    </source>
</evidence>
<dbReference type="RefSeq" id="WP_377713320.1">
    <property type="nucleotide sequence ID" value="NZ_JBHTJM010000003.1"/>
</dbReference>
<name>A0ABW3HZS2_9FLAO</name>
<proteinExistence type="predicted"/>
<reference evidence="2" key="1">
    <citation type="journal article" date="2019" name="Int. J. Syst. Evol. Microbiol.">
        <title>The Global Catalogue of Microorganisms (GCM) 10K type strain sequencing project: providing services to taxonomists for standard genome sequencing and annotation.</title>
        <authorList>
            <consortium name="The Broad Institute Genomics Platform"/>
            <consortium name="The Broad Institute Genome Sequencing Center for Infectious Disease"/>
            <person name="Wu L."/>
            <person name="Ma J."/>
        </authorList>
    </citation>
    <scope>NUCLEOTIDE SEQUENCE [LARGE SCALE GENOMIC DNA]</scope>
    <source>
        <strain evidence="2">CCUG 62114</strain>
    </source>
</reference>
<evidence type="ECO:0000313" key="2">
    <source>
        <dbReference type="Proteomes" id="UP001596997"/>
    </source>
</evidence>
<comment type="caution">
    <text evidence="1">The sequence shown here is derived from an EMBL/GenBank/DDBJ whole genome shotgun (WGS) entry which is preliminary data.</text>
</comment>
<gene>
    <name evidence="1" type="ORF">ACFQ1O_03305</name>
</gene>
<organism evidence="1 2">
    <name type="scientific">Pseudofulvibacter geojedonensis</name>
    <dbReference type="NCBI Taxonomy" id="1123758"/>
    <lineage>
        <taxon>Bacteria</taxon>
        <taxon>Pseudomonadati</taxon>
        <taxon>Bacteroidota</taxon>
        <taxon>Flavobacteriia</taxon>
        <taxon>Flavobacteriales</taxon>
        <taxon>Flavobacteriaceae</taxon>
        <taxon>Pseudofulvibacter</taxon>
    </lineage>
</organism>
<sequence length="132" mass="15264">MNTLAKKLQLPKAEEVVVLNKPDAFTNDFNNSRFSESLVHTSCVNNAIVFVQSKEGFINQMLTLFPRLLDNSVLWIIYPQKTTKKELASLHIEFDWDFLGDYRLQPTRQVNINSDWNAIKLKKTISDTFLSI</sequence>
<protein>
    <submittedName>
        <fullName evidence="1">Uncharacterized protein</fullName>
    </submittedName>
</protein>
<accession>A0ABW3HZS2</accession>
<dbReference type="Proteomes" id="UP001596997">
    <property type="component" value="Unassembled WGS sequence"/>
</dbReference>
<dbReference type="EMBL" id="JBHTJM010000003">
    <property type="protein sequence ID" value="MFD0963028.1"/>
    <property type="molecule type" value="Genomic_DNA"/>
</dbReference>